<reference evidence="1 2" key="1">
    <citation type="submission" date="2018-06" db="EMBL/GenBank/DDBJ databases">
        <title>Genomic Encyclopedia of Type Strains, Phase IV (KMG-IV): sequencing the most valuable type-strain genomes for metagenomic binning, comparative biology and taxonomic classification.</title>
        <authorList>
            <person name="Goeker M."/>
        </authorList>
    </citation>
    <scope>NUCLEOTIDE SEQUENCE [LARGE SCALE GENOMIC DNA]</scope>
    <source>
        <strain evidence="1 2">DSM 24032</strain>
    </source>
</reference>
<dbReference type="OrthoDB" id="5588378at2"/>
<dbReference type="InParanoid" id="A0A395JIV2"/>
<evidence type="ECO:0000313" key="1">
    <source>
        <dbReference type="EMBL" id="RBP50652.1"/>
    </source>
</evidence>
<dbReference type="InterPro" id="IPR011990">
    <property type="entry name" value="TPR-like_helical_dom_sf"/>
</dbReference>
<accession>A0A395JIV2</accession>
<keyword evidence="2" id="KW-1185">Reference proteome</keyword>
<dbReference type="Gene3D" id="1.25.40.10">
    <property type="entry name" value="Tetratricopeptide repeat domain"/>
    <property type="match status" value="1"/>
</dbReference>
<dbReference type="RefSeq" id="WP_113953495.1">
    <property type="nucleotide sequence ID" value="NZ_QNRT01000002.1"/>
</dbReference>
<organism evidence="1 2">
    <name type="scientific">Arenicella xantha</name>
    <dbReference type="NCBI Taxonomy" id="644221"/>
    <lineage>
        <taxon>Bacteria</taxon>
        <taxon>Pseudomonadati</taxon>
        <taxon>Pseudomonadota</taxon>
        <taxon>Gammaproteobacteria</taxon>
        <taxon>Arenicellales</taxon>
        <taxon>Arenicellaceae</taxon>
        <taxon>Arenicella</taxon>
    </lineage>
</organism>
<dbReference type="Proteomes" id="UP000253083">
    <property type="component" value="Unassembled WGS sequence"/>
</dbReference>
<evidence type="ECO:0008006" key="3">
    <source>
        <dbReference type="Google" id="ProtNLM"/>
    </source>
</evidence>
<sequence>MHEWKHHITLGNRQFVNHDFDRAQSSYAAALQAAERLFPRWSEPNEAVSMIVVTHHNIADLYQKLGLVCSARHVLEKAHSMLLNALSNTPSNHARHQALLRGTIKTYAALNRHKNCCLLASSDEDIVPTEQLVTRGLNLSIR</sequence>
<dbReference type="AlphaFoldDB" id="A0A395JIV2"/>
<evidence type="ECO:0000313" key="2">
    <source>
        <dbReference type="Proteomes" id="UP000253083"/>
    </source>
</evidence>
<gene>
    <name evidence="1" type="ORF">DFR28_10263</name>
</gene>
<dbReference type="EMBL" id="QNRT01000002">
    <property type="protein sequence ID" value="RBP50652.1"/>
    <property type="molecule type" value="Genomic_DNA"/>
</dbReference>
<protein>
    <recommendedName>
        <fullName evidence="3">Tetratricopeptide repeat protein</fullName>
    </recommendedName>
</protein>
<comment type="caution">
    <text evidence="1">The sequence shown here is derived from an EMBL/GenBank/DDBJ whole genome shotgun (WGS) entry which is preliminary data.</text>
</comment>
<name>A0A395JIV2_9GAMM</name>
<proteinExistence type="predicted"/>
<dbReference type="SUPFAM" id="SSF48452">
    <property type="entry name" value="TPR-like"/>
    <property type="match status" value="1"/>
</dbReference>